<reference evidence="7 8" key="1">
    <citation type="submission" date="2016-11" db="EMBL/GenBank/DDBJ databases">
        <authorList>
            <person name="Jaros S."/>
            <person name="Januszkiewicz K."/>
            <person name="Wedrychowicz H."/>
        </authorList>
    </citation>
    <scope>NUCLEOTIDE SEQUENCE [LARGE SCALE GENOMIC DNA]</scope>
    <source>
        <strain evidence="7 8">IBRC-M 10683</strain>
    </source>
</reference>
<keyword evidence="4 5" id="KW-0560">Oxidoreductase</keyword>
<organism evidence="7 8">
    <name type="scientific">Ornithinibacillus halophilus</name>
    <dbReference type="NCBI Taxonomy" id="930117"/>
    <lineage>
        <taxon>Bacteria</taxon>
        <taxon>Bacillati</taxon>
        <taxon>Bacillota</taxon>
        <taxon>Bacilli</taxon>
        <taxon>Bacillales</taxon>
        <taxon>Bacillaceae</taxon>
        <taxon>Ornithinibacillus</taxon>
    </lineage>
</organism>
<gene>
    <name evidence="7" type="ORF">SAMN05216225_102233</name>
</gene>
<keyword evidence="8" id="KW-1185">Reference proteome</keyword>
<evidence type="ECO:0000259" key="6">
    <source>
        <dbReference type="Pfam" id="PF00881"/>
    </source>
</evidence>
<evidence type="ECO:0000256" key="2">
    <source>
        <dbReference type="ARBA" id="ARBA00022630"/>
    </source>
</evidence>
<sequence length="247" mass="28194">MNNTTIETLQNHRSIRKFKKKQLSNNQIEEIIRSAQQASTSSYVMAYSIIGITKPKIKEELSLVSGQSYVKENGHFLVFCADLHRVYSQASIQDQEKMIASLESTEQFIVATVDASLAAQNAVIAAESMGLGACYIGSLRNNINKVNDLLELPDYVIPLFGLALGYPDEEPELKPRLPMEIIYHENQYNTNQNGKVAEFDEKLKDYYQSRSTNKRYDTWTNQMIRKYSHPVRLDVGPFVKNKNMNRS</sequence>
<dbReference type="InterPro" id="IPR000415">
    <property type="entry name" value="Nitroreductase-like"/>
</dbReference>
<proteinExistence type="inferred from homology"/>
<evidence type="ECO:0000256" key="5">
    <source>
        <dbReference type="PIRNR" id="PIRNR005426"/>
    </source>
</evidence>
<evidence type="ECO:0000313" key="7">
    <source>
        <dbReference type="EMBL" id="SHG24792.1"/>
    </source>
</evidence>
<dbReference type="Gene3D" id="3.40.109.10">
    <property type="entry name" value="NADH Oxidase"/>
    <property type="match status" value="1"/>
</dbReference>
<protein>
    <submittedName>
        <fullName evidence="7">FMN reductase (NADPH)</fullName>
    </submittedName>
</protein>
<dbReference type="NCBIfam" id="NF008033">
    <property type="entry name" value="PRK10765.1"/>
    <property type="match status" value="1"/>
</dbReference>
<dbReference type="STRING" id="930117.SAMN05216225_102233"/>
<dbReference type="GO" id="GO:0016491">
    <property type="term" value="F:oxidoreductase activity"/>
    <property type="evidence" value="ECO:0007669"/>
    <property type="project" value="UniProtKB-UniRule"/>
</dbReference>
<dbReference type="AlphaFoldDB" id="A0A1M5I970"/>
<dbReference type="PANTHER" id="PTHR43425:SF3">
    <property type="entry name" value="NADPH-DEPENDENT OXIDOREDUCTASE"/>
    <property type="match status" value="1"/>
</dbReference>
<dbReference type="InterPro" id="IPR016446">
    <property type="entry name" value="Flavin_OxRdtase_Frp"/>
</dbReference>
<keyword evidence="2 5" id="KW-0285">Flavoprotein</keyword>
<dbReference type="SUPFAM" id="SSF55469">
    <property type="entry name" value="FMN-dependent nitroreductase-like"/>
    <property type="match status" value="1"/>
</dbReference>
<comment type="similarity">
    <text evidence="1 5">Belongs to the flavin oxidoreductase frp family.</text>
</comment>
<dbReference type="EMBL" id="FQVW01000022">
    <property type="protein sequence ID" value="SHG24792.1"/>
    <property type="molecule type" value="Genomic_DNA"/>
</dbReference>
<evidence type="ECO:0000256" key="1">
    <source>
        <dbReference type="ARBA" id="ARBA00008366"/>
    </source>
</evidence>
<evidence type="ECO:0000256" key="3">
    <source>
        <dbReference type="ARBA" id="ARBA00022643"/>
    </source>
</evidence>
<dbReference type="Proteomes" id="UP000183988">
    <property type="component" value="Unassembled WGS sequence"/>
</dbReference>
<dbReference type="PANTHER" id="PTHR43425">
    <property type="entry name" value="OXYGEN-INSENSITIVE NADPH NITROREDUCTASE"/>
    <property type="match status" value="1"/>
</dbReference>
<dbReference type="InterPro" id="IPR029479">
    <property type="entry name" value="Nitroreductase"/>
</dbReference>
<evidence type="ECO:0000313" key="8">
    <source>
        <dbReference type="Proteomes" id="UP000183988"/>
    </source>
</evidence>
<feature type="domain" description="Nitroreductase" evidence="6">
    <location>
        <begin position="10"/>
        <end position="166"/>
    </location>
</feature>
<dbReference type="RefSeq" id="WP_072890599.1">
    <property type="nucleotide sequence ID" value="NZ_FQVW01000022.1"/>
</dbReference>
<dbReference type="OrthoDB" id="9775805at2"/>
<dbReference type="PIRSF" id="PIRSF005426">
    <property type="entry name" value="Frp"/>
    <property type="match status" value="1"/>
</dbReference>
<dbReference type="CDD" id="cd02146">
    <property type="entry name" value="NfsA-like"/>
    <property type="match status" value="1"/>
</dbReference>
<accession>A0A1M5I970</accession>
<keyword evidence="5" id="KW-0521">NADP</keyword>
<dbReference type="Pfam" id="PF00881">
    <property type="entry name" value="Nitroreductase"/>
    <property type="match status" value="1"/>
</dbReference>
<evidence type="ECO:0000256" key="4">
    <source>
        <dbReference type="ARBA" id="ARBA00023002"/>
    </source>
</evidence>
<name>A0A1M5I970_9BACI</name>
<keyword evidence="3 5" id="KW-0288">FMN</keyword>